<dbReference type="EMBL" id="WJBC01000037">
    <property type="protein sequence ID" value="MBC3805599.1"/>
    <property type="molecule type" value="Genomic_DNA"/>
</dbReference>
<organism evidence="1 2">
    <name type="scientific">Acetobacterium fimetarium</name>
    <dbReference type="NCBI Taxonomy" id="52691"/>
    <lineage>
        <taxon>Bacteria</taxon>
        <taxon>Bacillati</taxon>
        <taxon>Bacillota</taxon>
        <taxon>Clostridia</taxon>
        <taxon>Eubacteriales</taxon>
        <taxon>Eubacteriaceae</taxon>
        <taxon>Acetobacterium</taxon>
    </lineage>
</organism>
<sequence>MDFKFRRNKRGRVEAVYPDGRTSEIDDMSDYVTFREKWPMTPNEYLLFALGKEEGQGIIDKGPARDEIIKRLGADYYKEMIKDGVIKDLEYK</sequence>
<accession>A0ABR6WYB3</accession>
<reference evidence="1 2" key="1">
    <citation type="journal article" date="2020" name="mSystems">
        <title>Defining Genomic and Predicted Metabolic Features of the Acetobacterium Genus.</title>
        <authorList>
            <person name="Ross D.E."/>
            <person name="Marshall C.W."/>
            <person name="Gulliver D."/>
            <person name="May H.D."/>
            <person name="Norman R.S."/>
        </authorList>
    </citation>
    <scope>NUCLEOTIDE SEQUENCE [LARGE SCALE GENOMIC DNA]</scope>
    <source>
        <strain evidence="1 2">DSM 8238</strain>
    </source>
</reference>
<protein>
    <submittedName>
        <fullName evidence="1">Uncharacterized protein</fullName>
    </submittedName>
</protein>
<evidence type="ECO:0000313" key="2">
    <source>
        <dbReference type="Proteomes" id="UP000603234"/>
    </source>
</evidence>
<dbReference type="RefSeq" id="WP_186843486.1">
    <property type="nucleotide sequence ID" value="NZ_WJBC01000037.1"/>
</dbReference>
<name>A0ABR6WYB3_9FIRM</name>
<keyword evidence="2" id="KW-1185">Reference proteome</keyword>
<comment type="caution">
    <text evidence="1">The sequence shown here is derived from an EMBL/GenBank/DDBJ whole genome shotgun (WGS) entry which is preliminary data.</text>
</comment>
<evidence type="ECO:0000313" key="1">
    <source>
        <dbReference type="EMBL" id="MBC3805599.1"/>
    </source>
</evidence>
<dbReference type="Proteomes" id="UP000603234">
    <property type="component" value="Unassembled WGS sequence"/>
</dbReference>
<proteinExistence type="predicted"/>
<gene>
    <name evidence="1" type="ORF">GH808_14410</name>
</gene>